<accession>A0ABW2D3C9</accession>
<evidence type="ECO:0000313" key="2">
    <source>
        <dbReference type="EMBL" id="MFC6956679.1"/>
    </source>
</evidence>
<name>A0ABW2D3C9_9ACTN</name>
<sequence length="153" mass="16505">MVSRTVVSRSPDDLDQFSARLTSQASRFARTASRKAGTRRSLISLRALANLQQDGDLRVGELALREAITQPAMTSAVNRLEADGLVVRRADPGDARAAVVSLTEAGAEELHEFRMRAAAKVRPALEALGEEDLAVLARAADLLEALADRLNKE</sequence>
<dbReference type="InterPro" id="IPR036390">
    <property type="entry name" value="WH_DNA-bd_sf"/>
</dbReference>
<dbReference type="SUPFAM" id="SSF46785">
    <property type="entry name" value="Winged helix' DNA-binding domain"/>
    <property type="match status" value="1"/>
</dbReference>
<dbReference type="Gene3D" id="1.10.10.10">
    <property type="entry name" value="Winged helix-like DNA-binding domain superfamily/Winged helix DNA-binding domain"/>
    <property type="match status" value="1"/>
</dbReference>
<dbReference type="InterPro" id="IPR036388">
    <property type="entry name" value="WH-like_DNA-bd_sf"/>
</dbReference>
<dbReference type="Proteomes" id="UP001596470">
    <property type="component" value="Unassembled WGS sequence"/>
</dbReference>
<dbReference type="RefSeq" id="WP_382355018.1">
    <property type="nucleotide sequence ID" value="NZ_JBHMBP010000004.1"/>
</dbReference>
<dbReference type="InterPro" id="IPR052526">
    <property type="entry name" value="HTH-type_Bedaq_tolerance"/>
</dbReference>
<dbReference type="PANTHER" id="PTHR39515:SF2">
    <property type="entry name" value="HTH-TYPE TRANSCRIPTIONAL REGULATOR RV0880"/>
    <property type="match status" value="1"/>
</dbReference>
<dbReference type="PROSITE" id="PS50995">
    <property type="entry name" value="HTH_MARR_2"/>
    <property type="match status" value="1"/>
</dbReference>
<dbReference type="SMART" id="SM00347">
    <property type="entry name" value="HTH_MARR"/>
    <property type="match status" value="1"/>
</dbReference>
<dbReference type="PANTHER" id="PTHR39515">
    <property type="entry name" value="CONSERVED PROTEIN"/>
    <property type="match status" value="1"/>
</dbReference>
<evidence type="ECO:0000259" key="1">
    <source>
        <dbReference type="PROSITE" id="PS50995"/>
    </source>
</evidence>
<protein>
    <submittedName>
        <fullName evidence="2">MarR family winged helix-turn-helix transcriptional regulator</fullName>
    </submittedName>
</protein>
<feature type="domain" description="HTH marR-type" evidence="1">
    <location>
        <begin position="1"/>
        <end position="152"/>
    </location>
</feature>
<organism evidence="2 3">
    <name type="scientific">Glycomyces mayteni</name>
    <dbReference type="NCBI Taxonomy" id="543887"/>
    <lineage>
        <taxon>Bacteria</taxon>
        <taxon>Bacillati</taxon>
        <taxon>Actinomycetota</taxon>
        <taxon>Actinomycetes</taxon>
        <taxon>Glycomycetales</taxon>
        <taxon>Glycomycetaceae</taxon>
        <taxon>Glycomyces</taxon>
    </lineage>
</organism>
<evidence type="ECO:0000313" key="3">
    <source>
        <dbReference type="Proteomes" id="UP001596470"/>
    </source>
</evidence>
<keyword evidence="3" id="KW-1185">Reference proteome</keyword>
<proteinExistence type="predicted"/>
<comment type="caution">
    <text evidence="2">The sequence shown here is derived from an EMBL/GenBank/DDBJ whole genome shotgun (WGS) entry which is preliminary data.</text>
</comment>
<dbReference type="Pfam" id="PF12802">
    <property type="entry name" value="MarR_2"/>
    <property type="match status" value="1"/>
</dbReference>
<dbReference type="EMBL" id="JBHSYS010000001">
    <property type="protein sequence ID" value="MFC6956679.1"/>
    <property type="molecule type" value="Genomic_DNA"/>
</dbReference>
<gene>
    <name evidence="2" type="ORF">ACFQS3_05660</name>
</gene>
<dbReference type="InterPro" id="IPR000835">
    <property type="entry name" value="HTH_MarR-typ"/>
</dbReference>
<reference evidence="3" key="1">
    <citation type="journal article" date="2019" name="Int. J. Syst. Evol. Microbiol.">
        <title>The Global Catalogue of Microorganisms (GCM) 10K type strain sequencing project: providing services to taxonomists for standard genome sequencing and annotation.</title>
        <authorList>
            <consortium name="The Broad Institute Genomics Platform"/>
            <consortium name="The Broad Institute Genome Sequencing Center for Infectious Disease"/>
            <person name="Wu L."/>
            <person name="Ma J."/>
        </authorList>
    </citation>
    <scope>NUCLEOTIDE SEQUENCE [LARGE SCALE GENOMIC DNA]</scope>
    <source>
        <strain evidence="3">KACC 12634</strain>
    </source>
</reference>